<dbReference type="EMBL" id="JACGWN010000009">
    <property type="protein sequence ID" value="KAL0433447.1"/>
    <property type="molecule type" value="Genomic_DNA"/>
</dbReference>
<sequence length="501" mass="55397">MEMLSNPLNKQKAGEAPAAATIQAPQVVPSAPLTSLSGTTTTATPRATDPAADTPRITVTQDAAPMELPPILLGTLQQMITSAIREQLTVLAPARVTTQPEARDVPPQWIAQLESLQKGLQDVQHQVMGAPAEDQAGIPFTEEVMADELPVNCWTPAIAEYDGTTDPQEHLSRFENAALLHRYTDERRRITERLPTEVQYGCLEVPLATQEVKASAFAQGLMDGDFFKSLAKKPAIKFDVLLARAAKYINMEDAQTSKREGRGEKRKENKDENPSKKPRMDFKQEASMAEDKFCRFHNDYGHTIEECKHLKSEIERLIQNGYLQEYVCWEKARGTGPYQKYETDKGKEVKNPSSGSPVKDMPRTSMMGRAEVNDPPRKGIIRMIAGGPAGGDSQRARNAQVREAYGTKMKEIMDVEPASDAPLIQLDQEEQNGPGIPGNDALVITALLANYKIQRVFIDSGSSADILFGEAYDQMQLGMSPSKRWTLYYMASLERLSIQGA</sequence>
<evidence type="ECO:0000256" key="1">
    <source>
        <dbReference type="SAM" id="MobiDB-lite"/>
    </source>
</evidence>
<feature type="compositionally biased region" description="Low complexity" evidence="1">
    <location>
        <begin position="29"/>
        <end position="56"/>
    </location>
</feature>
<gene>
    <name evidence="2" type="ORF">Slati_2679000</name>
</gene>
<protein>
    <recommendedName>
        <fullName evidence="3">Reverse transcriptase domain-containing protein</fullName>
    </recommendedName>
</protein>
<accession>A0AAW2VVU5</accession>
<feature type="compositionally biased region" description="Basic and acidic residues" evidence="1">
    <location>
        <begin position="255"/>
        <end position="283"/>
    </location>
</feature>
<feature type="compositionally biased region" description="Basic and acidic residues" evidence="1">
    <location>
        <begin position="341"/>
        <end position="350"/>
    </location>
</feature>
<organism evidence="2">
    <name type="scientific">Sesamum latifolium</name>
    <dbReference type="NCBI Taxonomy" id="2727402"/>
    <lineage>
        <taxon>Eukaryota</taxon>
        <taxon>Viridiplantae</taxon>
        <taxon>Streptophyta</taxon>
        <taxon>Embryophyta</taxon>
        <taxon>Tracheophyta</taxon>
        <taxon>Spermatophyta</taxon>
        <taxon>Magnoliopsida</taxon>
        <taxon>eudicotyledons</taxon>
        <taxon>Gunneridae</taxon>
        <taxon>Pentapetalae</taxon>
        <taxon>asterids</taxon>
        <taxon>lamiids</taxon>
        <taxon>Lamiales</taxon>
        <taxon>Pedaliaceae</taxon>
        <taxon>Sesamum</taxon>
    </lineage>
</organism>
<feature type="region of interest" description="Disordered" evidence="1">
    <location>
        <begin position="1"/>
        <end position="56"/>
    </location>
</feature>
<comment type="caution">
    <text evidence="2">The sequence shown here is derived from an EMBL/GenBank/DDBJ whole genome shotgun (WGS) entry which is preliminary data.</text>
</comment>
<dbReference type="PANTHER" id="PTHR33223">
    <property type="entry name" value="CCHC-TYPE DOMAIN-CONTAINING PROTEIN"/>
    <property type="match status" value="1"/>
</dbReference>
<name>A0AAW2VVU5_9LAMI</name>
<feature type="region of interest" description="Disordered" evidence="1">
    <location>
        <begin position="253"/>
        <end position="283"/>
    </location>
</feature>
<dbReference type="PANTHER" id="PTHR33223:SF10">
    <property type="entry name" value="AMINOTRANSFERASE-LIKE PLANT MOBILE DOMAIN-CONTAINING PROTEIN"/>
    <property type="match status" value="1"/>
</dbReference>
<evidence type="ECO:0008006" key="3">
    <source>
        <dbReference type="Google" id="ProtNLM"/>
    </source>
</evidence>
<proteinExistence type="predicted"/>
<feature type="region of interest" description="Disordered" evidence="1">
    <location>
        <begin position="340"/>
        <end position="374"/>
    </location>
</feature>
<reference evidence="2" key="2">
    <citation type="journal article" date="2024" name="Plant">
        <title>Genomic evolution and insights into agronomic trait innovations of Sesamum species.</title>
        <authorList>
            <person name="Miao H."/>
            <person name="Wang L."/>
            <person name="Qu L."/>
            <person name="Liu H."/>
            <person name="Sun Y."/>
            <person name="Le M."/>
            <person name="Wang Q."/>
            <person name="Wei S."/>
            <person name="Zheng Y."/>
            <person name="Lin W."/>
            <person name="Duan Y."/>
            <person name="Cao H."/>
            <person name="Xiong S."/>
            <person name="Wang X."/>
            <person name="Wei L."/>
            <person name="Li C."/>
            <person name="Ma Q."/>
            <person name="Ju M."/>
            <person name="Zhao R."/>
            <person name="Li G."/>
            <person name="Mu C."/>
            <person name="Tian Q."/>
            <person name="Mei H."/>
            <person name="Zhang T."/>
            <person name="Gao T."/>
            <person name="Zhang H."/>
        </authorList>
    </citation>
    <scope>NUCLEOTIDE SEQUENCE</scope>
    <source>
        <strain evidence="2">KEN1</strain>
    </source>
</reference>
<dbReference type="AlphaFoldDB" id="A0AAW2VVU5"/>
<reference evidence="2" key="1">
    <citation type="submission" date="2020-06" db="EMBL/GenBank/DDBJ databases">
        <authorList>
            <person name="Li T."/>
            <person name="Hu X."/>
            <person name="Zhang T."/>
            <person name="Song X."/>
            <person name="Zhang H."/>
            <person name="Dai N."/>
            <person name="Sheng W."/>
            <person name="Hou X."/>
            <person name="Wei L."/>
        </authorList>
    </citation>
    <scope>NUCLEOTIDE SEQUENCE</scope>
    <source>
        <strain evidence="2">KEN1</strain>
        <tissue evidence="2">Leaf</tissue>
    </source>
</reference>
<evidence type="ECO:0000313" key="2">
    <source>
        <dbReference type="EMBL" id="KAL0433447.1"/>
    </source>
</evidence>